<accession>A0A8K0UPE2</accession>
<evidence type="ECO:0000313" key="2">
    <source>
        <dbReference type="Proteomes" id="UP000813824"/>
    </source>
</evidence>
<name>A0A8K0UPE2_9AGAR</name>
<comment type="caution">
    <text evidence="1">The sequence shown here is derived from an EMBL/GenBank/DDBJ whole genome shotgun (WGS) entry which is preliminary data.</text>
</comment>
<evidence type="ECO:0000313" key="1">
    <source>
        <dbReference type="EMBL" id="KAH8101169.1"/>
    </source>
</evidence>
<proteinExistence type="predicted"/>
<gene>
    <name evidence="1" type="ORF">BXZ70DRAFT_1007560</name>
</gene>
<dbReference type="AlphaFoldDB" id="A0A8K0UPE2"/>
<sequence>MASTPPGTLLLSLNDTVIVILHNEGELPYAVQITVKTPRSPNVRLLTSFFLAQRDVSDLILSLASAYTQSRPPNHMIFEGEGYSVVATRRRWMYGRDKLRIMWGDEVVTPCRYKWTFTFDFEKEKEEPEKEETEKSAL</sequence>
<keyword evidence="2" id="KW-1185">Reference proteome</keyword>
<protein>
    <submittedName>
        <fullName evidence="1">Uncharacterized protein</fullName>
    </submittedName>
</protein>
<dbReference type="OrthoDB" id="2748218at2759"/>
<dbReference type="EMBL" id="JAEVFJ010000013">
    <property type="protein sequence ID" value="KAH8101169.1"/>
    <property type="molecule type" value="Genomic_DNA"/>
</dbReference>
<reference evidence="1" key="1">
    <citation type="journal article" date="2021" name="New Phytol.">
        <title>Evolutionary innovations through gain and loss of genes in the ectomycorrhizal Boletales.</title>
        <authorList>
            <person name="Wu G."/>
            <person name="Miyauchi S."/>
            <person name="Morin E."/>
            <person name="Kuo A."/>
            <person name="Drula E."/>
            <person name="Varga T."/>
            <person name="Kohler A."/>
            <person name="Feng B."/>
            <person name="Cao Y."/>
            <person name="Lipzen A."/>
            <person name="Daum C."/>
            <person name="Hundley H."/>
            <person name="Pangilinan J."/>
            <person name="Johnson J."/>
            <person name="Barry K."/>
            <person name="LaButti K."/>
            <person name="Ng V."/>
            <person name="Ahrendt S."/>
            <person name="Min B."/>
            <person name="Choi I.G."/>
            <person name="Park H."/>
            <person name="Plett J.M."/>
            <person name="Magnuson J."/>
            <person name="Spatafora J.W."/>
            <person name="Nagy L.G."/>
            <person name="Henrissat B."/>
            <person name="Grigoriev I.V."/>
            <person name="Yang Z.L."/>
            <person name="Xu J."/>
            <person name="Martin F.M."/>
        </authorList>
    </citation>
    <scope>NUCLEOTIDE SEQUENCE</scope>
    <source>
        <strain evidence="1">KKN 215</strain>
    </source>
</reference>
<dbReference type="Proteomes" id="UP000813824">
    <property type="component" value="Unassembled WGS sequence"/>
</dbReference>
<organism evidence="1 2">
    <name type="scientific">Cristinia sonorae</name>
    <dbReference type="NCBI Taxonomy" id="1940300"/>
    <lineage>
        <taxon>Eukaryota</taxon>
        <taxon>Fungi</taxon>
        <taxon>Dikarya</taxon>
        <taxon>Basidiomycota</taxon>
        <taxon>Agaricomycotina</taxon>
        <taxon>Agaricomycetes</taxon>
        <taxon>Agaricomycetidae</taxon>
        <taxon>Agaricales</taxon>
        <taxon>Pleurotineae</taxon>
        <taxon>Stephanosporaceae</taxon>
        <taxon>Cristinia</taxon>
    </lineage>
</organism>